<name>A0A8B2NRI7_9HYPH</name>
<keyword evidence="4 7" id="KW-0812">Transmembrane</keyword>
<evidence type="ECO:0000256" key="1">
    <source>
        <dbReference type="ARBA" id="ARBA00004651"/>
    </source>
</evidence>
<evidence type="ECO:0000313" key="9">
    <source>
        <dbReference type="Proteomes" id="UP000249590"/>
    </source>
</evidence>
<evidence type="ECO:0000256" key="5">
    <source>
        <dbReference type="ARBA" id="ARBA00022989"/>
    </source>
</evidence>
<dbReference type="RefSeq" id="WP_111347400.1">
    <property type="nucleotide sequence ID" value="NZ_JAIWKD010000004.1"/>
</dbReference>
<reference evidence="8 9" key="1">
    <citation type="submission" date="2018-05" db="EMBL/GenBank/DDBJ databases">
        <title>Acuticoccus sediminis sp. nov., isolated from deep-sea sediment of Indian Ocean.</title>
        <authorList>
            <person name="Liu X."/>
            <person name="Lai Q."/>
            <person name="Du Y."/>
            <person name="Sun F."/>
            <person name="Zhang X."/>
            <person name="Wang S."/>
            <person name="Shao Z."/>
        </authorList>
    </citation>
    <scope>NUCLEOTIDE SEQUENCE [LARGE SCALE GENOMIC DNA]</scope>
    <source>
        <strain evidence="8 9">PTG4-2</strain>
    </source>
</reference>
<dbReference type="InterPro" id="IPR050601">
    <property type="entry name" value="CPA3_antiporter_subunitC"/>
</dbReference>
<dbReference type="PANTHER" id="PTHR34583">
    <property type="entry name" value="ANTIPORTER SUBUNIT MNHC2-RELATED"/>
    <property type="match status" value="1"/>
</dbReference>
<gene>
    <name evidence="8" type="ORF">DLJ53_16975</name>
</gene>
<keyword evidence="9" id="KW-1185">Reference proteome</keyword>
<dbReference type="PANTHER" id="PTHR34583:SF2">
    <property type="entry name" value="ANTIPORTER SUBUNIT MNHC2-RELATED"/>
    <property type="match status" value="1"/>
</dbReference>
<evidence type="ECO:0000256" key="4">
    <source>
        <dbReference type="ARBA" id="ARBA00022692"/>
    </source>
</evidence>
<dbReference type="Pfam" id="PF00420">
    <property type="entry name" value="Oxidored_q2"/>
    <property type="match status" value="1"/>
</dbReference>
<comment type="similarity">
    <text evidence="2">Belongs to the CPA3 antiporters (TC 2.A.63) subunit C family.</text>
</comment>
<comment type="caution">
    <text evidence="8">The sequence shown here is derived from an EMBL/GenBank/DDBJ whole genome shotgun (WGS) entry which is preliminary data.</text>
</comment>
<dbReference type="AlphaFoldDB" id="A0A8B2NRI7"/>
<evidence type="ECO:0000256" key="6">
    <source>
        <dbReference type="ARBA" id="ARBA00023136"/>
    </source>
</evidence>
<protein>
    <recommendedName>
        <fullName evidence="10">Multisubunit sodium/proton antiporter MrpC subunit</fullName>
    </recommendedName>
</protein>
<proteinExistence type="inferred from homology"/>
<evidence type="ECO:0000313" key="8">
    <source>
        <dbReference type="EMBL" id="RAI00920.1"/>
    </source>
</evidence>
<dbReference type="InterPro" id="IPR039428">
    <property type="entry name" value="NUOK/Mnh_C1-like"/>
</dbReference>
<evidence type="ECO:0000256" key="7">
    <source>
        <dbReference type="SAM" id="Phobius"/>
    </source>
</evidence>
<dbReference type="GO" id="GO:0005886">
    <property type="term" value="C:plasma membrane"/>
    <property type="evidence" value="ECO:0007669"/>
    <property type="project" value="UniProtKB-SubCell"/>
</dbReference>
<keyword evidence="3" id="KW-1003">Cell membrane</keyword>
<sequence>MEAIFCLVVGLFFAASIYLMLSSHLVRILLGVSIFGNAVNLLIFTAGRLAGPAPPVLDAADSHTPVHSAEALLSGEAAQTAASAATAAGDAHGAATSAAASLDTIAPAAHSGQTADSLASAAGAAVDALGNTANPLPQALILTAIVISFSIFAFLLVLTFRAYQAMETDNVDDMRVAEGEPVRPPLGY</sequence>
<evidence type="ECO:0008006" key="10">
    <source>
        <dbReference type="Google" id="ProtNLM"/>
    </source>
</evidence>
<comment type="subcellular location">
    <subcellularLocation>
        <location evidence="1">Cell membrane</location>
        <topology evidence="1">Multi-pass membrane protein</topology>
    </subcellularLocation>
</comment>
<dbReference type="Proteomes" id="UP000249590">
    <property type="component" value="Unassembled WGS sequence"/>
</dbReference>
<dbReference type="Gene3D" id="1.10.287.3510">
    <property type="match status" value="1"/>
</dbReference>
<feature type="transmembrane region" description="Helical" evidence="7">
    <location>
        <begin position="139"/>
        <end position="160"/>
    </location>
</feature>
<dbReference type="OrthoDB" id="9799219at2"/>
<evidence type="ECO:0000256" key="2">
    <source>
        <dbReference type="ARBA" id="ARBA00010388"/>
    </source>
</evidence>
<keyword evidence="6 7" id="KW-0472">Membrane</keyword>
<dbReference type="EMBL" id="QHHQ01000003">
    <property type="protein sequence ID" value="RAI00920.1"/>
    <property type="molecule type" value="Genomic_DNA"/>
</dbReference>
<keyword evidence="5 7" id="KW-1133">Transmembrane helix</keyword>
<evidence type="ECO:0000256" key="3">
    <source>
        <dbReference type="ARBA" id="ARBA00022475"/>
    </source>
</evidence>
<organism evidence="8 9">
    <name type="scientific">Acuticoccus sediminis</name>
    <dbReference type="NCBI Taxonomy" id="2184697"/>
    <lineage>
        <taxon>Bacteria</taxon>
        <taxon>Pseudomonadati</taxon>
        <taxon>Pseudomonadota</taxon>
        <taxon>Alphaproteobacteria</taxon>
        <taxon>Hyphomicrobiales</taxon>
        <taxon>Amorphaceae</taxon>
        <taxon>Acuticoccus</taxon>
    </lineage>
</organism>
<accession>A0A8B2NRI7</accession>